<name>A0ACB0ZLZ4_MELEN</name>
<protein>
    <submittedName>
        <fullName evidence="1">Uncharacterized protein</fullName>
    </submittedName>
</protein>
<evidence type="ECO:0000313" key="2">
    <source>
        <dbReference type="Proteomes" id="UP001497535"/>
    </source>
</evidence>
<accession>A0ACB0ZLZ4</accession>
<evidence type="ECO:0000313" key="1">
    <source>
        <dbReference type="EMBL" id="CAK5080121.1"/>
    </source>
</evidence>
<proteinExistence type="predicted"/>
<gene>
    <name evidence="1" type="ORF">MENTE1834_LOCUS27276</name>
</gene>
<sequence length="798" mass="91137">MSGSDFDDVYFSATERTNFQPLLNRLRSFEKTVARSFRQFEERLNVVEENVKTNKNGLSGTKGSVTKLRNSLKTMENFVKEKLNQNINFEENQSEDEPKIDLEVKVGDPFLNNGSFIPHYDGNPSISFSKWIEKFKDILTLLTTPLTEAQKLARLRFCLDGQARTLYDSIDPAPNTLEEAIQFLKTRFENGNTKIIARQALSICKQAPGEPVFDFSNRLNEAVRAALSGENEQTIKKRLLEEFLDRITPELQFQVKAQRPTEYVSAYELALHFELLLGDRKRANISSADLAEKVDALTINKNKPDVITCYCCRRPGHIARNCPENQGNFNRNYRRNNNYNPRNNYNARNYDNRQRYYQNRSNYNPNYNGGHRNHYSNSNYRQNNYEQYEGQRRNNYRNYNNSNQYTSNSRDSSRSSGSRRVKSERRSSPSIRVISPLLLALLALLSVFSGTLAHNPMICLNDAPKSLWKFPDTNYPNWQPTAELTHEIIKLTSKSSVWQNPSSRSEAFASNIIAKCLFAFLTGGIFPINIVVVFAFCCYVTLKFVLPAILAQTIGYLNIGERIYQYTSTKKGAKKIEKFKLNNFKIKTANKDKLVPIGDRWPYQNFGEENPKNKLVEVMTAGHQCDENMRVLVEINGQKLICLLDTGAHISLVGNKTAKRLGITDLYQPDCSGVIGIGNKVIPAIGQSEIILKIANIPIKTKLTVVNDVLSNNGTYSVIIGRESLKKMPLLLNLMTGELINSDKLKNNLQKLINCSLPLKEQSGENLYRIEDKYGSERISRRDQMRIRRGGLRNKPTF</sequence>
<comment type="caution">
    <text evidence="1">The sequence shown here is derived from an EMBL/GenBank/DDBJ whole genome shotgun (WGS) entry which is preliminary data.</text>
</comment>
<dbReference type="EMBL" id="CAVMJV010000041">
    <property type="protein sequence ID" value="CAK5080121.1"/>
    <property type="molecule type" value="Genomic_DNA"/>
</dbReference>
<keyword evidence="2" id="KW-1185">Reference proteome</keyword>
<reference evidence="1" key="1">
    <citation type="submission" date="2023-11" db="EMBL/GenBank/DDBJ databases">
        <authorList>
            <person name="Poullet M."/>
        </authorList>
    </citation>
    <scope>NUCLEOTIDE SEQUENCE</scope>
    <source>
        <strain evidence="1">E1834</strain>
    </source>
</reference>
<organism evidence="1 2">
    <name type="scientific">Meloidogyne enterolobii</name>
    <name type="common">Root-knot nematode worm</name>
    <name type="synonym">Meloidogyne mayaguensis</name>
    <dbReference type="NCBI Taxonomy" id="390850"/>
    <lineage>
        <taxon>Eukaryota</taxon>
        <taxon>Metazoa</taxon>
        <taxon>Ecdysozoa</taxon>
        <taxon>Nematoda</taxon>
        <taxon>Chromadorea</taxon>
        <taxon>Rhabditida</taxon>
        <taxon>Tylenchina</taxon>
        <taxon>Tylenchomorpha</taxon>
        <taxon>Tylenchoidea</taxon>
        <taxon>Meloidogynidae</taxon>
        <taxon>Meloidogyninae</taxon>
        <taxon>Meloidogyne</taxon>
    </lineage>
</organism>
<dbReference type="Proteomes" id="UP001497535">
    <property type="component" value="Unassembled WGS sequence"/>
</dbReference>